<protein>
    <submittedName>
        <fullName evidence="1">Uncharacterized protein</fullName>
    </submittedName>
</protein>
<sequence length="73" mass="7867">MLTCRVMPASHDITRTTTVAADDARAVAFLGVATFLKPSYRIAVTPRTGALAVRVQPVAVVPEPLQETRPARH</sequence>
<accession>A0A2W5TH62</accession>
<comment type="caution">
    <text evidence="1">The sequence shown here is derived from an EMBL/GenBank/DDBJ whole genome shotgun (WGS) entry which is preliminary data.</text>
</comment>
<name>A0A2W5TH62_9BACT</name>
<organism evidence="1 2">
    <name type="scientific">Archangium gephyra</name>
    <dbReference type="NCBI Taxonomy" id="48"/>
    <lineage>
        <taxon>Bacteria</taxon>
        <taxon>Pseudomonadati</taxon>
        <taxon>Myxococcota</taxon>
        <taxon>Myxococcia</taxon>
        <taxon>Myxococcales</taxon>
        <taxon>Cystobacterineae</taxon>
        <taxon>Archangiaceae</taxon>
        <taxon>Archangium</taxon>
    </lineage>
</organism>
<dbReference type="Proteomes" id="UP000249061">
    <property type="component" value="Unassembled WGS sequence"/>
</dbReference>
<evidence type="ECO:0000313" key="2">
    <source>
        <dbReference type="Proteomes" id="UP000249061"/>
    </source>
</evidence>
<dbReference type="EMBL" id="QFQP01000013">
    <property type="protein sequence ID" value="PZR11916.1"/>
    <property type="molecule type" value="Genomic_DNA"/>
</dbReference>
<dbReference type="AlphaFoldDB" id="A0A2W5TH62"/>
<proteinExistence type="predicted"/>
<gene>
    <name evidence="1" type="ORF">DI536_16430</name>
</gene>
<reference evidence="1 2" key="1">
    <citation type="submission" date="2017-08" db="EMBL/GenBank/DDBJ databases">
        <title>Infants hospitalized years apart are colonized by the same room-sourced microbial strains.</title>
        <authorList>
            <person name="Brooks B."/>
            <person name="Olm M.R."/>
            <person name="Firek B.A."/>
            <person name="Baker R."/>
            <person name="Thomas B.C."/>
            <person name="Morowitz M.J."/>
            <person name="Banfield J.F."/>
        </authorList>
    </citation>
    <scope>NUCLEOTIDE SEQUENCE [LARGE SCALE GENOMIC DNA]</scope>
    <source>
        <strain evidence="1">S2_003_000_R2_14</strain>
    </source>
</reference>
<evidence type="ECO:0000313" key="1">
    <source>
        <dbReference type="EMBL" id="PZR11916.1"/>
    </source>
</evidence>